<feature type="transmembrane region" description="Helical" evidence="7">
    <location>
        <begin position="146"/>
        <end position="169"/>
    </location>
</feature>
<accession>A0ABV7Y6A0</accession>
<evidence type="ECO:0000256" key="7">
    <source>
        <dbReference type="SAM" id="Phobius"/>
    </source>
</evidence>
<evidence type="ECO:0000313" key="9">
    <source>
        <dbReference type="EMBL" id="MFC3760811.1"/>
    </source>
</evidence>
<keyword evidence="4 7" id="KW-0812">Transmembrane</keyword>
<evidence type="ECO:0000259" key="8">
    <source>
        <dbReference type="Pfam" id="PF09335"/>
    </source>
</evidence>
<evidence type="ECO:0000256" key="2">
    <source>
        <dbReference type="ARBA" id="ARBA00010792"/>
    </source>
</evidence>
<dbReference type="RefSeq" id="WP_205117059.1">
    <property type="nucleotide sequence ID" value="NZ_JAFBCM010000001.1"/>
</dbReference>
<comment type="subcellular location">
    <subcellularLocation>
        <location evidence="1">Cell membrane</location>
        <topology evidence="1">Multi-pass membrane protein</topology>
    </subcellularLocation>
</comment>
<dbReference type="Pfam" id="PF09335">
    <property type="entry name" value="VTT_dom"/>
    <property type="match status" value="1"/>
</dbReference>
<reference evidence="10" key="1">
    <citation type="journal article" date="2019" name="Int. J. Syst. Evol. Microbiol.">
        <title>The Global Catalogue of Microorganisms (GCM) 10K type strain sequencing project: providing services to taxonomists for standard genome sequencing and annotation.</title>
        <authorList>
            <consortium name="The Broad Institute Genomics Platform"/>
            <consortium name="The Broad Institute Genome Sequencing Center for Infectious Disease"/>
            <person name="Wu L."/>
            <person name="Ma J."/>
        </authorList>
    </citation>
    <scope>NUCLEOTIDE SEQUENCE [LARGE SCALE GENOMIC DNA]</scope>
    <source>
        <strain evidence="10">CGMCC 4.7241</strain>
    </source>
</reference>
<organism evidence="9 10">
    <name type="scientific">Tenggerimyces flavus</name>
    <dbReference type="NCBI Taxonomy" id="1708749"/>
    <lineage>
        <taxon>Bacteria</taxon>
        <taxon>Bacillati</taxon>
        <taxon>Actinomycetota</taxon>
        <taxon>Actinomycetes</taxon>
        <taxon>Propionibacteriales</taxon>
        <taxon>Nocardioidaceae</taxon>
        <taxon>Tenggerimyces</taxon>
    </lineage>
</organism>
<protein>
    <submittedName>
        <fullName evidence="9">DedA family protein</fullName>
    </submittedName>
</protein>
<feature type="transmembrane region" description="Helical" evidence="7">
    <location>
        <begin position="61"/>
        <end position="82"/>
    </location>
</feature>
<evidence type="ECO:0000313" key="10">
    <source>
        <dbReference type="Proteomes" id="UP001595699"/>
    </source>
</evidence>
<evidence type="ECO:0000256" key="1">
    <source>
        <dbReference type="ARBA" id="ARBA00004651"/>
    </source>
</evidence>
<keyword evidence="6 7" id="KW-0472">Membrane</keyword>
<name>A0ABV7Y6A0_9ACTN</name>
<comment type="caution">
    <text evidence="9">The sequence shown here is derived from an EMBL/GenBank/DDBJ whole genome shotgun (WGS) entry which is preliminary data.</text>
</comment>
<evidence type="ECO:0000256" key="5">
    <source>
        <dbReference type="ARBA" id="ARBA00022989"/>
    </source>
</evidence>
<sequence length="236" mass="25012">MPISGTLTEIHATLLGLSPVLVALLACLAVSIETSLFIGLLIPGDLMLLVAGTTATTPARLVSLVAAGIVGSLIGEAVGYWVGHKYGHRIRRSRLGRKVGEPLWRRTEAFMNRFGPRAIVLARFMPGIHALVPVVTGSVRYPFRRFIRWAFVAAVGWSIVYVGVGALAGSQLHRVQGSLGLIGYVVLAGIALVVLGKKLANKWAPTDFPATMPGSEGIEMKAQPVLAAQSPMGGDR</sequence>
<evidence type="ECO:0000256" key="6">
    <source>
        <dbReference type="ARBA" id="ARBA00023136"/>
    </source>
</evidence>
<dbReference type="PANTHER" id="PTHR42709:SF6">
    <property type="entry name" value="UNDECAPRENYL PHOSPHATE TRANSPORTER A"/>
    <property type="match status" value="1"/>
</dbReference>
<feature type="transmembrane region" description="Helical" evidence="7">
    <location>
        <begin position="12"/>
        <end position="41"/>
    </location>
</feature>
<gene>
    <name evidence="9" type="ORF">ACFOUW_08170</name>
</gene>
<dbReference type="InterPro" id="IPR051311">
    <property type="entry name" value="DedA_domain"/>
</dbReference>
<dbReference type="EMBL" id="JBHRZH010000006">
    <property type="protein sequence ID" value="MFC3760811.1"/>
    <property type="molecule type" value="Genomic_DNA"/>
</dbReference>
<evidence type="ECO:0000256" key="3">
    <source>
        <dbReference type="ARBA" id="ARBA00022475"/>
    </source>
</evidence>
<dbReference type="Proteomes" id="UP001595699">
    <property type="component" value="Unassembled WGS sequence"/>
</dbReference>
<keyword evidence="3" id="KW-1003">Cell membrane</keyword>
<evidence type="ECO:0000256" key="4">
    <source>
        <dbReference type="ARBA" id="ARBA00022692"/>
    </source>
</evidence>
<feature type="transmembrane region" description="Helical" evidence="7">
    <location>
        <begin position="175"/>
        <end position="195"/>
    </location>
</feature>
<proteinExistence type="inferred from homology"/>
<dbReference type="PANTHER" id="PTHR42709">
    <property type="entry name" value="ALKALINE PHOSPHATASE LIKE PROTEIN"/>
    <property type="match status" value="1"/>
</dbReference>
<keyword evidence="5 7" id="KW-1133">Transmembrane helix</keyword>
<dbReference type="InterPro" id="IPR032816">
    <property type="entry name" value="VTT_dom"/>
</dbReference>
<keyword evidence="10" id="KW-1185">Reference proteome</keyword>
<comment type="similarity">
    <text evidence="2">Belongs to the DedA family.</text>
</comment>
<feature type="domain" description="VTT" evidence="8">
    <location>
        <begin position="42"/>
        <end position="166"/>
    </location>
</feature>